<organism evidence="8 9">
    <name type="scientific">Ostreococcus tauri</name>
    <name type="common">Marine green alga</name>
    <dbReference type="NCBI Taxonomy" id="70448"/>
    <lineage>
        <taxon>Eukaryota</taxon>
        <taxon>Viridiplantae</taxon>
        <taxon>Chlorophyta</taxon>
        <taxon>Mamiellophyceae</taxon>
        <taxon>Mamiellales</taxon>
        <taxon>Bathycoccaceae</taxon>
        <taxon>Ostreococcus</taxon>
    </lineage>
</organism>
<dbReference type="EMBL" id="CAID01000001">
    <property type="protein sequence ID" value="CEF96746.1"/>
    <property type="molecule type" value="Genomic_DNA"/>
</dbReference>
<name>A0A090LY97_OSTTA</name>
<dbReference type="GeneID" id="9834849"/>
<dbReference type="CDD" id="cd02440">
    <property type="entry name" value="AdoMet_MTases"/>
    <property type="match status" value="1"/>
</dbReference>
<keyword evidence="1 4" id="KW-0489">Methyltransferase</keyword>
<dbReference type="STRING" id="70448.A0A090LY97"/>
<evidence type="ECO:0000259" key="7">
    <source>
        <dbReference type="Pfam" id="PF13847"/>
    </source>
</evidence>
<evidence type="ECO:0000256" key="4">
    <source>
        <dbReference type="PROSITE-ProRule" id="PRU01024"/>
    </source>
</evidence>
<dbReference type="Pfam" id="PF13847">
    <property type="entry name" value="Methyltransf_31"/>
    <property type="match status" value="1"/>
</dbReference>
<dbReference type="Gene3D" id="3.40.50.150">
    <property type="entry name" value="Vaccinia Virus protein VP39"/>
    <property type="match status" value="1"/>
</dbReference>
<feature type="active site" evidence="5">
    <location>
        <position position="546"/>
    </location>
</feature>
<dbReference type="AlphaFoldDB" id="A0A090LY97"/>
<dbReference type="GO" id="GO:0008173">
    <property type="term" value="F:RNA methyltransferase activity"/>
    <property type="evidence" value="ECO:0007669"/>
    <property type="project" value="InterPro"/>
</dbReference>
<evidence type="ECO:0000256" key="2">
    <source>
        <dbReference type="ARBA" id="ARBA00022679"/>
    </source>
</evidence>
<evidence type="ECO:0000313" key="8">
    <source>
        <dbReference type="EMBL" id="CEF96746.1"/>
    </source>
</evidence>
<dbReference type="InterPro" id="IPR030390">
    <property type="entry name" value="MeTrfase_TrmA_AS"/>
</dbReference>
<dbReference type="InterPro" id="IPR030391">
    <property type="entry name" value="MeTrfase_TrmA_CS"/>
</dbReference>
<dbReference type="PANTHER" id="PTHR45904">
    <property type="entry name" value="TRNA (URACIL-5-)-METHYLTRANSFERASE"/>
    <property type="match status" value="1"/>
</dbReference>
<dbReference type="PROSITE" id="PS51687">
    <property type="entry name" value="SAM_MT_RNA_M5U"/>
    <property type="match status" value="1"/>
</dbReference>
<feature type="region of interest" description="Disordered" evidence="6">
    <location>
        <begin position="216"/>
        <end position="270"/>
    </location>
</feature>
<dbReference type="GO" id="GO:0003723">
    <property type="term" value="F:RNA binding"/>
    <property type="evidence" value="ECO:0007669"/>
    <property type="project" value="TreeGrafter"/>
</dbReference>
<dbReference type="InterPro" id="IPR029063">
    <property type="entry name" value="SAM-dependent_MTases_sf"/>
</dbReference>
<dbReference type="Gene3D" id="2.40.50.1070">
    <property type="match status" value="1"/>
</dbReference>
<dbReference type="InterPro" id="IPR045850">
    <property type="entry name" value="TRM2_met"/>
</dbReference>
<comment type="caution">
    <text evidence="8">The sequence shown here is derived from an EMBL/GenBank/DDBJ whole genome shotgun (WGS) entry which is preliminary data.</text>
</comment>
<protein>
    <submittedName>
        <fullName evidence="8">(Uracil-5)-methyltransferase</fullName>
    </submittedName>
</protein>
<evidence type="ECO:0000313" key="9">
    <source>
        <dbReference type="Proteomes" id="UP000009170"/>
    </source>
</evidence>
<dbReference type="InterPro" id="IPR010280">
    <property type="entry name" value="U5_MeTrfase_fam"/>
</dbReference>
<feature type="binding site" evidence="4">
    <location>
        <position position="518"/>
    </location>
    <ligand>
        <name>S-adenosyl-L-methionine</name>
        <dbReference type="ChEBI" id="CHEBI:59789"/>
    </ligand>
</feature>
<keyword evidence="2 4" id="KW-0808">Transferase</keyword>
<accession>A0A090LY97</accession>
<dbReference type="GO" id="GO:0008757">
    <property type="term" value="F:S-adenosylmethionine-dependent methyltransferase activity"/>
    <property type="evidence" value="ECO:0007669"/>
    <property type="project" value="UniProtKB-ARBA"/>
</dbReference>
<dbReference type="GO" id="GO:0006396">
    <property type="term" value="P:RNA processing"/>
    <property type="evidence" value="ECO:0007669"/>
    <property type="project" value="InterPro"/>
</dbReference>
<sequence>MENAMIGGGGRVRVREAMTRGRGGVVGEDGDAEDGRDVVARANARARRDIRDVITPMWRASYGEQLCAKKEIVAESLREITRGVRNACDKARKAGMAATCDWLRDALGRDKLCCEIEGIVRSPVLDGYRNKSEFTIGPSADGEITCGFNVGSFRDGVVAVAPPVGCRNISETAKYLGDATQTYLRERATAGEGLPVYDKRTATGFWRLFLCREGGTAPSSEHGWRHWLRPGTGPPKPPTGENGEPAETENVEPFEYPDEEASLPAPTTKDEKSEVMVMFQVRRSGYTEEQIREECDGARDAVLEAAAKATPPINVKVIVVQFYDGVSNVAPDDAEIRDMRTFETSEKSSDVIHERMCGLEFSLSATAFFQVNTLAAEALYRLAGEWASPNGKSLLLDVCCGTGTIGMTLAGNVKKVVGVDIVEESIKDAFVNAQLNGVTNTDWLAGKAEVVIPKVLREYNSRIRPVVDAPKIGTKRKATSNDPELSDGSDDEAAIQAAVTTIIDENEYEFDDVVAIVDPPRGGLHRSVLTALRREKRLKRLVYVSCNSSTMAKNVIDLCAPQGYDGNGGGAPFAPVKAIALDLFPHTAHVEAIVLLER</sequence>
<dbReference type="FunCoup" id="A0A090LY97">
    <property type="interactions" value="1660"/>
</dbReference>
<dbReference type="InParanoid" id="A0A090LY97"/>
<dbReference type="SUPFAM" id="SSF53335">
    <property type="entry name" value="S-adenosyl-L-methionine-dependent methyltransferases"/>
    <property type="match status" value="1"/>
</dbReference>
<comment type="caution">
    <text evidence="4">Lacks conserved residue(s) required for the propagation of feature annotation.</text>
</comment>
<reference evidence="9" key="1">
    <citation type="journal article" date="2006" name="Proc. Natl. Acad. Sci. U.S.A.">
        <title>Genome analysis of the smallest free-living eukaryote Ostreococcus tauri unveils many unique features.</title>
        <authorList>
            <person name="Derelle E."/>
            <person name="Ferraz C."/>
            <person name="Rombauts S."/>
            <person name="Rouze P."/>
            <person name="Worden A.Z."/>
            <person name="Robbens S."/>
            <person name="Partensky F."/>
            <person name="Degroeve S."/>
            <person name="Echeynie S."/>
            <person name="Cooke R."/>
            <person name="Saeys Y."/>
            <person name="Wuyts J."/>
            <person name="Jabbari K."/>
            <person name="Bowler C."/>
            <person name="Panaud O."/>
            <person name="Piegu B."/>
            <person name="Ball S.G."/>
            <person name="Ral J.-P."/>
            <person name="Bouget F.-Y."/>
            <person name="Piganeau G."/>
            <person name="De Baets B."/>
            <person name="Picard A."/>
            <person name="Delseny M."/>
            <person name="Demaille J."/>
            <person name="Van de Peer Y."/>
            <person name="Moreau H."/>
        </authorList>
    </citation>
    <scope>NUCLEOTIDE SEQUENCE [LARGE SCALE GENOMIC DNA]</scope>
    <source>
        <strain evidence="9">OTTH 0595 / CCAP 157/2 / RCC745</strain>
    </source>
</reference>
<evidence type="ECO:0000256" key="6">
    <source>
        <dbReference type="SAM" id="MobiDB-lite"/>
    </source>
</evidence>
<dbReference type="InterPro" id="IPR025714">
    <property type="entry name" value="Methyltranfer_dom"/>
</dbReference>
<evidence type="ECO:0000256" key="5">
    <source>
        <dbReference type="PROSITE-ProRule" id="PRU10015"/>
    </source>
</evidence>
<evidence type="ECO:0000256" key="3">
    <source>
        <dbReference type="ARBA" id="ARBA00022691"/>
    </source>
</evidence>
<feature type="binding site" evidence="4">
    <location>
        <position position="420"/>
    </location>
    <ligand>
        <name>S-adenosyl-L-methionine</name>
        <dbReference type="ChEBI" id="CHEBI:59789"/>
    </ligand>
</feature>
<dbReference type="PROSITE" id="PS01230">
    <property type="entry name" value="TRMA_1"/>
    <property type="match status" value="1"/>
</dbReference>
<keyword evidence="3 4" id="KW-0949">S-adenosyl-L-methionine</keyword>
<dbReference type="Pfam" id="PF05958">
    <property type="entry name" value="tRNA_U5-meth_tr"/>
    <property type="match status" value="1"/>
</dbReference>
<comment type="similarity">
    <text evidence="4">Belongs to the class I-like SAM-binding methyltransferase superfamily. RNA M5U methyltransferase family.</text>
</comment>
<keyword evidence="9" id="KW-1185">Reference proteome</keyword>
<dbReference type="KEGG" id="ota:OT_ostta01g04010"/>
<evidence type="ECO:0000256" key="1">
    <source>
        <dbReference type="ARBA" id="ARBA00022603"/>
    </source>
</evidence>
<dbReference type="RefSeq" id="XP_022838274.1">
    <property type="nucleotide sequence ID" value="XM_022985391.1"/>
</dbReference>
<feature type="compositionally biased region" description="Acidic residues" evidence="6">
    <location>
        <begin position="244"/>
        <end position="261"/>
    </location>
</feature>
<feature type="domain" description="Methyltransferase" evidence="7">
    <location>
        <begin position="395"/>
        <end position="453"/>
    </location>
</feature>
<reference evidence="8 9" key="2">
    <citation type="journal article" date="2014" name="BMC Genomics">
        <title>An improved genome of the model marine alga Ostreococcus tauri unfolds by assessing Illumina de novo assemblies.</title>
        <authorList>
            <person name="Blanc-Mathieu R."/>
            <person name="Verhelst B."/>
            <person name="Derelle E."/>
            <person name="Rombauts S."/>
            <person name="Bouget F.Y."/>
            <person name="Carre I."/>
            <person name="Chateau A."/>
            <person name="Eyre-Walker A."/>
            <person name="Grimsley N."/>
            <person name="Moreau H."/>
            <person name="Piegu B."/>
            <person name="Rivals E."/>
            <person name="Schackwitz W."/>
            <person name="Van de Peer Y."/>
            <person name="Piganeau G."/>
        </authorList>
    </citation>
    <scope>NUCLEOTIDE SEQUENCE [LARGE SCALE GENOMIC DNA]</scope>
    <source>
        <strain evidence="9">OTTH 0595 / CCAP 157/2 / RCC745</strain>
    </source>
</reference>
<dbReference type="PANTHER" id="PTHR45904:SF2">
    <property type="entry name" value="TRNA (URACIL-5-)-METHYLTRANSFERASE HOMOLOG A"/>
    <property type="match status" value="1"/>
</dbReference>
<proteinExistence type="inferred from homology"/>
<feature type="binding site" evidence="4">
    <location>
        <position position="370"/>
    </location>
    <ligand>
        <name>S-adenosyl-L-methionine</name>
        <dbReference type="ChEBI" id="CHEBI:59789"/>
    </ligand>
</feature>
<dbReference type="Proteomes" id="UP000009170">
    <property type="component" value="Unassembled WGS sequence"/>
</dbReference>
<dbReference type="PROSITE" id="PS01231">
    <property type="entry name" value="TRMA_2"/>
    <property type="match status" value="1"/>
</dbReference>
<dbReference type="GO" id="GO:0009451">
    <property type="term" value="P:RNA modification"/>
    <property type="evidence" value="ECO:0007669"/>
    <property type="project" value="UniProtKB-ARBA"/>
</dbReference>
<dbReference type="GO" id="GO:0032259">
    <property type="term" value="P:methylation"/>
    <property type="evidence" value="ECO:0007669"/>
    <property type="project" value="UniProtKB-KW"/>
</dbReference>
<feature type="active site" description="Nucleophile" evidence="4">
    <location>
        <position position="546"/>
    </location>
</feature>
<dbReference type="OrthoDB" id="10250660at2759"/>
<gene>
    <name evidence="8" type="ORF">OT_ostta01g04010</name>
</gene>